<sequence length="127" mass="14330">MDTTLFYRQNMIDHAKNPRNFGIIKDSDYKTVVINRHCGDEISLYLKISKNKIENIQFAGSGCAVAISSASMLTEYLNGKNVDLLKKLKREDVLKNFGVSLTPSREKCALLVFEGVKKLDEELISNN</sequence>
<evidence type="ECO:0000259" key="1">
    <source>
        <dbReference type="Pfam" id="PF01592"/>
    </source>
</evidence>
<accession>A0A2H0RAV4</accession>
<evidence type="ECO:0000313" key="3">
    <source>
        <dbReference type="Proteomes" id="UP000230214"/>
    </source>
</evidence>
<comment type="caution">
    <text evidence="2">The sequence shown here is derived from an EMBL/GenBank/DDBJ whole genome shotgun (WGS) entry which is preliminary data.</text>
</comment>
<dbReference type="SUPFAM" id="SSF82649">
    <property type="entry name" value="SufE/NifU"/>
    <property type="match status" value="1"/>
</dbReference>
<dbReference type="InterPro" id="IPR002871">
    <property type="entry name" value="NIF_FeS_clus_asmbl_NifU_N"/>
</dbReference>
<evidence type="ECO:0000313" key="2">
    <source>
        <dbReference type="EMBL" id="PIR43154.1"/>
    </source>
</evidence>
<dbReference type="Gene3D" id="3.90.1010.10">
    <property type="match status" value="1"/>
</dbReference>
<dbReference type="GO" id="GO:0016226">
    <property type="term" value="P:iron-sulfur cluster assembly"/>
    <property type="evidence" value="ECO:0007669"/>
    <property type="project" value="InterPro"/>
</dbReference>
<dbReference type="AlphaFoldDB" id="A0A2H0RAV4"/>
<gene>
    <name evidence="2" type="ORF">COV24_04280</name>
</gene>
<dbReference type="GO" id="GO:0051536">
    <property type="term" value="F:iron-sulfur cluster binding"/>
    <property type="evidence" value="ECO:0007669"/>
    <property type="project" value="InterPro"/>
</dbReference>
<proteinExistence type="predicted"/>
<dbReference type="Proteomes" id="UP000230214">
    <property type="component" value="Unassembled WGS sequence"/>
</dbReference>
<name>A0A2H0RAV4_UNCKA</name>
<dbReference type="Pfam" id="PF01592">
    <property type="entry name" value="NifU_N"/>
    <property type="match status" value="1"/>
</dbReference>
<protein>
    <submittedName>
        <fullName evidence="2">Fe-S cluster protein</fullName>
    </submittedName>
</protein>
<dbReference type="CDD" id="cd06664">
    <property type="entry name" value="IscU_like"/>
    <property type="match status" value="1"/>
</dbReference>
<organism evidence="2 3">
    <name type="scientific">candidate division WWE3 bacterium CG10_big_fil_rev_8_21_14_0_10_32_10</name>
    <dbReference type="NCBI Taxonomy" id="1975090"/>
    <lineage>
        <taxon>Bacteria</taxon>
        <taxon>Katanobacteria</taxon>
    </lineage>
</organism>
<reference evidence="2 3" key="1">
    <citation type="submission" date="2017-09" db="EMBL/GenBank/DDBJ databases">
        <title>Depth-based differentiation of microbial function through sediment-hosted aquifers and enrichment of novel symbionts in the deep terrestrial subsurface.</title>
        <authorList>
            <person name="Probst A.J."/>
            <person name="Ladd B."/>
            <person name="Jarett J.K."/>
            <person name="Geller-Mcgrath D.E."/>
            <person name="Sieber C.M."/>
            <person name="Emerson J.B."/>
            <person name="Anantharaman K."/>
            <person name="Thomas B.C."/>
            <person name="Malmstrom R."/>
            <person name="Stieglmeier M."/>
            <person name="Klingl A."/>
            <person name="Woyke T."/>
            <person name="Ryan C.M."/>
            <person name="Banfield J.F."/>
        </authorList>
    </citation>
    <scope>NUCLEOTIDE SEQUENCE [LARGE SCALE GENOMIC DNA]</scope>
    <source>
        <strain evidence="2">CG10_big_fil_rev_8_21_14_0_10_32_10</strain>
    </source>
</reference>
<feature type="domain" description="NIF system FeS cluster assembly NifU N-terminal" evidence="1">
    <location>
        <begin position="7"/>
        <end position="112"/>
    </location>
</feature>
<dbReference type="GO" id="GO:0005506">
    <property type="term" value="F:iron ion binding"/>
    <property type="evidence" value="ECO:0007669"/>
    <property type="project" value="InterPro"/>
</dbReference>
<dbReference type="PANTHER" id="PTHR10093">
    <property type="entry name" value="IRON-SULFUR CLUSTER ASSEMBLY ENZYME NIFU HOMOLOG"/>
    <property type="match status" value="1"/>
</dbReference>
<dbReference type="EMBL" id="PCXU01000036">
    <property type="protein sequence ID" value="PIR43154.1"/>
    <property type="molecule type" value="Genomic_DNA"/>
</dbReference>